<dbReference type="STRING" id="1121432.SAMN02745219_03449"/>
<dbReference type="RefSeq" id="WP_072871516.1">
    <property type="nucleotide sequence ID" value="NZ_FQZM01000071.1"/>
</dbReference>
<dbReference type="AlphaFoldDB" id="A0A1M6MIS4"/>
<reference evidence="2" key="1">
    <citation type="submission" date="2016-11" db="EMBL/GenBank/DDBJ databases">
        <authorList>
            <person name="Varghese N."/>
            <person name="Submissions S."/>
        </authorList>
    </citation>
    <scope>NUCLEOTIDE SEQUENCE [LARGE SCALE GENOMIC DNA]</scope>
    <source>
        <strain evidence="2">DSM 16057</strain>
    </source>
</reference>
<evidence type="ECO:0000313" key="2">
    <source>
        <dbReference type="Proteomes" id="UP000184529"/>
    </source>
</evidence>
<proteinExistence type="predicted"/>
<evidence type="ECO:0000313" key="1">
    <source>
        <dbReference type="EMBL" id="SHJ83337.1"/>
    </source>
</evidence>
<name>A0A1M6MIS4_9FIRM</name>
<dbReference type="EMBL" id="FQZM01000071">
    <property type="protein sequence ID" value="SHJ83337.1"/>
    <property type="molecule type" value="Genomic_DNA"/>
</dbReference>
<accession>A0A1M6MIS4</accession>
<keyword evidence="2" id="KW-1185">Reference proteome</keyword>
<organism evidence="1 2">
    <name type="scientific">Desulfofundulus thermosubterraneus DSM 16057</name>
    <dbReference type="NCBI Taxonomy" id="1121432"/>
    <lineage>
        <taxon>Bacteria</taxon>
        <taxon>Bacillati</taxon>
        <taxon>Bacillota</taxon>
        <taxon>Clostridia</taxon>
        <taxon>Eubacteriales</taxon>
        <taxon>Peptococcaceae</taxon>
        <taxon>Desulfofundulus</taxon>
    </lineage>
</organism>
<gene>
    <name evidence="1" type="ORF">SAMN02745219_03449</name>
</gene>
<dbReference type="OrthoDB" id="1798799at2"/>
<dbReference type="Proteomes" id="UP000184529">
    <property type="component" value="Unassembled WGS sequence"/>
</dbReference>
<protein>
    <submittedName>
        <fullName evidence="1">Uncharacterized protein</fullName>
    </submittedName>
</protein>
<sequence length="71" mass="8410">MQDCRRCGVGITVEEDPRLIFCYATKRLIPAEQQLHGWQCLYYMQRIIEDGKPLSPEQHYLLKQAELDNKK</sequence>